<gene>
    <name evidence="3" type="ORF">SGFS_003260</name>
</gene>
<name>A0ABN5V6T2_9ACTN</name>
<dbReference type="Gene3D" id="3.30.565.10">
    <property type="entry name" value="Histidine kinase-like ATPase, C-terminal domain"/>
    <property type="match status" value="1"/>
</dbReference>
<proteinExistence type="predicted"/>
<accession>A0ABN5V6T2</accession>
<dbReference type="InterPro" id="IPR036890">
    <property type="entry name" value="HATPase_C_sf"/>
</dbReference>
<dbReference type="SUPFAM" id="SSF55874">
    <property type="entry name" value="ATPase domain of HSP90 chaperone/DNA topoisomerase II/histidine kinase"/>
    <property type="match status" value="1"/>
</dbReference>
<evidence type="ECO:0000313" key="4">
    <source>
        <dbReference type="Proteomes" id="UP001321542"/>
    </source>
</evidence>
<reference evidence="3 4" key="1">
    <citation type="journal article" date="2010" name="ChemBioChem">
        <title>Cloning and characterization of the biosynthetic gene cluster of 16-membered macrolide antibiotic FD-891: involvement of a dual functional cytochrome P450 monooxygenase catalyzing epoxidation and hydroxylation.</title>
        <authorList>
            <person name="Kudo F."/>
            <person name="Motegi A."/>
            <person name="Mizoue K."/>
            <person name="Eguchi T."/>
        </authorList>
    </citation>
    <scope>NUCLEOTIDE SEQUENCE [LARGE SCALE GENOMIC DNA]</scope>
    <source>
        <strain evidence="3 4">A-8890</strain>
    </source>
</reference>
<evidence type="ECO:0000256" key="1">
    <source>
        <dbReference type="ARBA" id="ARBA00022527"/>
    </source>
</evidence>
<feature type="domain" description="Histidine kinase/HSP90-like ATPase" evidence="2">
    <location>
        <begin position="66"/>
        <end position="174"/>
    </location>
</feature>
<protein>
    <recommendedName>
        <fullName evidence="2">Histidine kinase/HSP90-like ATPase domain-containing protein</fullName>
    </recommendedName>
</protein>
<keyword evidence="1" id="KW-0418">Kinase</keyword>
<dbReference type="InterPro" id="IPR003594">
    <property type="entry name" value="HATPase_dom"/>
</dbReference>
<dbReference type="InterPro" id="IPR050267">
    <property type="entry name" value="Anti-sigma-factor_SerPK"/>
</dbReference>
<keyword evidence="4" id="KW-1185">Reference proteome</keyword>
<keyword evidence="1" id="KW-0808">Transferase</keyword>
<sequence>MSHSIGSFDERLDTLCRVLARRVPTLEALCDTVLETLRTESRADDIALLIARTRALHQDHVASWEIPGDPAAVAEARKRASDCLTAWGLQESAFVTELVVSELVTNAIRHAADPIRLRLIKDQSLICEVSDGSSTSPHLRRARLSDEGGRGLFLVAECTERWGTRHTHDGKIIWAEQRLVPSPV</sequence>
<dbReference type="Proteomes" id="UP001321542">
    <property type="component" value="Chromosome"/>
</dbReference>
<organism evidence="3 4">
    <name type="scientific">Streptomyces graminofaciens</name>
    <dbReference type="NCBI Taxonomy" id="68212"/>
    <lineage>
        <taxon>Bacteria</taxon>
        <taxon>Bacillati</taxon>
        <taxon>Actinomycetota</taxon>
        <taxon>Actinomycetes</taxon>
        <taxon>Kitasatosporales</taxon>
        <taxon>Streptomycetaceae</taxon>
        <taxon>Streptomyces</taxon>
    </lineage>
</organism>
<keyword evidence="1" id="KW-0723">Serine/threonine-protein kinase</keyword>
<dbReference type="PANTHER" id="PTHR35526">
    <property type="entry name" value="ANTI-SIGMA-F FACTOR RSBW-RELATED"/>
    <property type="match status" value="1"/>
</dbReference>
<evidence type="ECO:0000259" key="2">
    <source>
        <dbReference type="Pfam" id="PF13581"/>
    </source>
</evidence>
<dbReference type="PANTHER" id="PTHR35526:SF3">
    <property type="entry name" value="ANTI-SIGMA-F FACTOR RSBW"/>
    <property type="match status" value="1"/>
</dbReference>
<evidence type="ECO:0000313" key="3">
    <source>
        <dbReference type="EMBL" id="BBC29035.1"/>
    </source>
</evidence>
<dbReference type="Pfam" id="PF13581">
    <property type="entry name" value="HATPase_c_2"/>
    <property type="match status" value="1"/>
</dbReference>
<dbReference type="EMBL" id="AP018448">
    <property type="protein sequence ID" value="BBC29035.1"/>
    <property type="molecule type" value="Genomic_DNA"/>
</dbReference>
<dbReference type="CDD" id="cd16936">
    <property type="entry name" value="HATPase_RsbW-like"/>
    <property type="match status" value="1"/>
</dbReference>
<reference evidence="3 4" key="2">
    <citation type="journal article" date="2023" name="ChemBioChem">
        <title>Acyltransferase Domain Exchange between Two Independent Type I Polyketide Synthases in the Same Producer Strain of Macrolide Antibiotics.</title>
        <authorList>
            <person name="Kudo F."/>
            <person name="Kishikawa K."/>
            <person name="Tsuboi K."/>
            <person name="Kido T."/>
            <person name="Usui T."/>
            <person name="Hashimoto J."/>
            <person name="Shin-Ya K."/>
            <person name="Miyanaga A."/>
            <person name="Eguchi T."/>
        </authorList>
    </citation>
    <scope>NUCLEOTIDE SEQUENCE [LARGE SCALE GENOMIC DNA]</scope>
    <source>
        <strain evidence="3 4">A-8890</strain>
    </source>
</reference>